<evidence type="ECO:0000256" key="2">
    <source>
        <dbReference type="SAM" id="MobiDB-lite"/>
    </source>
</evidence>
<name>A0AAD8SI45_LOLMU</name>
<dbReference type="AlphaFoldDB" id="A0AAD8SI45"/>
<evidence type="ECO:0000313" key="3">
    <source>
        <dbReference type="EMBL" id="KAK1652597.1"/>
    </source>
</evidence>
<feature type="region of interest" description="Disordered" evidence="2">
    <location>
        <begin position="690"/>
        <end position="710"/>
    </location>
</feature>
<evidence type="ECO:0000256" key="1">
    <source>
        <dbReference type="SAM" id="Coils"/>
    </source>
</evidence>
<feature type="compositionally biased region" description="Basic and acidic residues" evidence="2">
    <location>
        <begin position="77"/>
        <end position="94"/>
    </location>
</feature>
<accession>A0AAD8SI45</accession>
<feature type="region of interest" description="Disordered" evidence="2">
    <location>
        <begin position="1"/>
        <end position="317"/>
    </location>
</feature>
<organism evidence="3 4">
    <name type="scientific">Lolium multiflorum</name>
    <name type="common">Italian ryegrass</name>
    <name type="synonym">Lolium perenne subsp. multiflorum</name>
    <dbReference type="NCBI Taxonomy" id="4521"/>
    <lineage>
        <taxon>Eukaryota</taxon>
        <taxon>Viridiplantae</taxon>
        <taxon>Streptophyta</taxon>
        <taxon>Embryophyta</taxon>
        <taxon>Tracheophyta</taxon>
        <taxon>Spermatophyta</taxon>
        <taxon>Magnoliopsida</taxon>
        <taxon>Liliopsida</taxon>
        <taxon>Poales</taxon>
        <taxon>Poaceae</taxon>
        <taxon>BOP clade</taxon>
        <taxon>Pooideae</taxon>
        <taxon>Poodae</taxon>
        <taxon>Poeae</taxon>
        <taxon>Poeae Chloroplast Group 2 (Poeae type)</taxon>
        <taxon>Loliodinae</taxon>
        <taxon>Loliinae</taxon>
        <taxon>Lolium</taxon>
    </lineage>
</organism>
<feature type="coiled-coil region" evidence="1">
    <location>
        <begin position="450"/>
        <end position="517"/>
    </location>
</feature>
<feature type="compositionally biased region" description="Pro residues" evidence="2">
    <location>
        <begin position="276"/>
        <end position="292"/>
    </location>
</feature>
<dbReference type="EMBL" id="JAUUTY010000004">
    <property type="protein sequence ID" value="KAK1652597.1"/>
    <property type="molecule type" value="Genomic_DNA"/>
</dbReference>
<feature type="compositionally biased region" description="Low complexity" evidence="2">
    <location>
        <begin position="304"/>
        <end position="317"/>
    </location>
</feature>
<evidence type="ECO:0000313" key="4">
    <source>
        <dbReference type="Proteomes" id="UP001231189"/>
    </source>
</evidence>
<keyword evidence="1" id="KW-0175">Coiled coil</keyword>
<feature type="compositionally biased region" description="Low complexity" evidence="2">
    <location>
        <begin position="235"/>
        <end position="246"/>
    </location>
</feature>
<sequence length="710" mass="76995">MPMDWEWGFVPLSSTNPPTNEAKERFPRIAAEKRGPKQKRDLHEVDPDPYIHWTDLKMGRTHTSRPDAPSASTQPQVHEHVAPLQDEVGREFLEKLSSQGKKNKAPAPEAGSSQGPPAKRSRTEVVGGKEVGRKRYQKKQMPVASGPVLKLSKSASGPRPESSEGTARTSSPLYSSPVPSGTLSGRHSKCGARGPYTSRSPAEEEHISPPETQDTGASNIGADSEAAGRAEPQDAPDAPSSTKTSSAPPPEAPTVEPTGATPTPPPNQGPSASEPAPSPSQGPAAAKPPPPEGTKLLKPEPFKGKATASGTATSSSQQLALHAGRAAVAAGETATGLLGQITELKRGGHELGHLLEYAERWNRADVSAATRGLGKDRLPAIDPAGPRCSEHHFIRLRRAVRELDNAWHDATNNVVSTADARKRLFEELLWEHRDLSEAHSHCQAIPEASIEALKAQLSTLQGEKEQLIQEHRKALDAQKAITRGLKDELIQIGLRHDQELKDAKAAAEAQLKEALDDSVNSTAVLRAELEEGGKARKAADIGIPNGPAEDSTRGLLKAHYPKNKKIRKPEMLLRKARVIVDFINRKIVDFINRKQRDGSRRRINFIVTLHQHQGKRKLAKIFSDMSFESSADSYISDGSNSVDSYDFIDKSTTVGKVFANLHDGVTKPNIDLSTKYHQIYVIGEPSHDQEETSEAFGDLGNPYVDPSDLR</sequence>
<proteinExistence type="predicted"/>
<comment type="caution">
    <text evidence="3">The sequence shown here is derived from an EMBL/GenBank/DDBJ whole genome shotgun (WGS) entry which is preliminary data.</text>
</comment>
<reference evidence="3" key="1">
    <citation type="submission" date="2023-07" db="EMBL/GenBank/DDBJ databases">
        <title>A chromosome-level genome assembly of Lolium multiflorum.</title>
        <authorList>
            <person name="Chen Y."/>
            <person name="Copetti D."/>
            <person name="Kolliker R."/>
            <person name="Studer B."/>
        </authorList>
    </citation>
    <scope>NUCLEOTIDE SEQUENCE</scope>
    <source>
        <strain evidence="3">02402/16</strain>
        <tissue evidence="3">Leaf</tissue>
    </source>
</reference>
<gene>
    <name evidence="3" type="ORF">QYE76_070402</name>
</gene>
<dbReference type="Proteomes" id="UP001231189">
    <property type="component" value="Unassembled WGS sequence"/>
</dbReference>
<feature type="compositionally biased region" description="Polar residues" evidence="2">
    <location>
        <begin position="163"/>
        <end position="185"/>
    </location>
</feature>
<feature type="compositionally biased region" description="Basic and acidic residues" evidence="2">
    <location>
        <begin position="21"/>
        <end position="46"/>
    </location>
</feature>
<keyword evidence="4" id="KW-1185">Reference proteome</keyword>
<protein>
    <submittedName>
        <fullName evidence="3">Uncharacterized protein</fullName>
    </submittedName>
</protein>